<dbReference type="GO" id="GO:0005886">
    <property type="term" value="C:plasma membrane"/>
    <property type="evidence" value="ECO:0007669"/>
    <property type="project" value="UniProtKB-SubCell"/>
</dbReference>
<dbReference type="GO" id="GO:0034605">
    <property type="term" value="P:cellular response to heat"/>
    <property type="evidence" value="ECO:0007669"/>
    <property type="project" value="TreeGrafter"/>
</dbReference>
<feature type="domain" description="SHSP" evidence="8">
    <location>
        <begin position="10"/>
        <end position="116"/>
    </location>
</feature>
<dbReference type="GO" id="GO:0006952">
    <property type="term" value="P:defense response"/>
    <property type="evidence" value="ECO:0007669"/>
    <property type="project" value="UniProtKB-KW"/>
</dbReference>
<dbReference type="PROSITE" id="PS01031">
    <property type="entry name" value="SHSP"/>
    <property type="match status" value="1"/>
</dbReference>
<dbReference type="CDD" id="cd06464">
    <property type="entry name" value="ACD_sHsps-like"/>
    <property type="match status" value="1"/>
</dbReference>
<organism evidence="9 10">
    <name type="scientific">Cinnamomum micranthum f. kanehirae</name>
    <dbReference type="NCBI Taxonomy" id="337451"/>
    <lineage>
        <taxon>Eukaryota</taxon>
        <taxon>Viridiplantae</taxon>
        <taxon>Streptophyta</taxon>
        <taxon>Embryophyta</taxon>
        <taxon>Tracheophyta</taxon>
        <taxon>Spermatophyta</taxon>
        <taxon>Magnoliopsida</taxon>
        <taxon>Magnoliidae</taxon>
        <taxon>Laurales</taxon>
        <taxon>Lauraceae</taxon>
        <taxon>Cinnamomum</taxon>
    </lineage>
</organism>
<evidence type="ECO:0000256" key="7">
    <source>
        <dbReference type="SAM" id="Phobius"/>
    </source>
</evidence>
<evidence type="ECO:0000256" key="5">
    <source>
        <dbReference type="RuleBase" id="RU003616"/>
    </source>
</evidence>
<keyword evidence="7" id="KW-0812">Transmembrane</keyword>
<keyword evidence="2" id="KW-1003">Cell membrane</keyword>
<dbReference type="Pfam" id="PF00011">
    <property type="entry name" value="HSP20"/>
    <property type="match status" value="1"/>
</dbReference>
<feature type="transmembrane region" description="Helical" evidence="7">
    <location>
        <begin position="225"/>
        <end position="244"/>
    </location>
</feature>
<keyword evidence="10" id="KW-1185">Reference proteome</keyword>
<sequence length="249" mass="27906">MDAKSRSTAGRSYEDFQPISDWIREAGSDTLILSLPGFRKEYLRVQVDNNRNLKVSGERPLDNNRSSRFYKEVPIPENCDLNDLRARFEQGILYISVPKTIPWVGVDEQTKPTKESPPSQNISKTQDSEKDSTDAHMKPTNSTTTRDVTKKEATSTDDEKQKTGSKGVESATTDETKKKEEEEKKDETRKTYEGSTEKEANGGLLKESYMHGGGLLLGLDESRQLVVNVVVGLLVMLALLVYILQNITS</sequence>
<proteinExistence type="inferred from homology"/>
<dbReference type="PANTHER" id="PTHR43670">
    <property type="entry name" value="HEAT SHOCK PROTEIN 26"/>
    <property type="match status" value="1"/>
</dbReference>
<keyword evidence="3" id="KW-0611">Plant defense</keyword>
<dbReference type="OrthoDB" id="1431247at2759"/>
<dbReference type="InterPro" id="IPR008978">
    <property type="entry name" value="HSP20-like_chaperone"/>
</dbReference>
<name>A0A3S3MKM4_9MAGN</name>
<dbReference type="InterPro" id="IPR002068">
    <property type="entry name" value="A-crystallin/Hsp20_dom"/>
</dbReference>
<comment type="similarity">
    <text evidence="4 5">Belongs to the small heat shock protein (HSP20) family.</text>
</comment>
<keyword evidence="7" id="KW-0472">Membrane</keyword>
<dbReference type="EMBL" id="QPKB01000005">
    <property type="protein sequence ID" value="RWR85425.1"/>
    <property type="molecule type" value="Genomic_DNA"/>
</dbReference>
<dbReference type="SUPFAM" id="SSF49764">
    <property type="entry name" value="HSP20-like chaperones"/>
    <property type="match status" value="1"/>
</dbReference>
<evidence type="ECO:0000256" key="1">
    <source>
        <dbReference type="ARBA" id="ARBA00004162"/>
    </source>
</evidence>
<evidence type="ECO:0000256" key="4">
    <source>
        <dbReference type="PROSITE-ProRule" id="PRU00285"/>
    </source>
</evidence>
<comment type="subcellular location">
    <subcellularLocation>
        <location evidence="1">Cell membrane</location>
        <topology evidence="1">Single-pass membrane protein</topology>
    </subcellularLocation>
</comment>
<feature type="compositionally biased region" description="Basic and acidic residues" evidence="6">
    <location>
        <begin position="174"/>
        <end position="199"/>
    </location>
</feature>
<accession>A0A3S3MKM4</accession>
<feature type="compositionally biased region" description="Basic and acidic residues" evidence="6">
    <location>
        <begin position="147"/>
        <end position="162"/>
    </location>
</feature>
<dbReference type="Proteomes" id="UP000283530">
    <property type="component" value="Unassembled WGS sequence"/>
</dbReference>
<dbReference type="Gene3D" id="2.60.40.790">
    <property type="match status" value="1"/>
</dbReference>
<feature type="compositionally biased region" description="Basic and acidic residues" evidence="6">
    <location>
        <begin position="126"/>
        <end position="137"/>
    </location>
</feature>
<evidence type="ECO:0000313" key="9">
    <source>
        <dbReference type="EMBL" id="RWR85425.1"/>
    </source>
</evidence>
<evidence type="ECO:0000313" key="10">
    <source>
        <dbReference type="Proteomes" id="UP000283530"/>
    </source>
</evidence>
<protein>
    <submittedName>
        <fullName evidence="9">Alpha crystallin/Hsp20 domain-containing protein</fullName>
    </submittedName>
</protein>
<gene>
    <name evidence="9" type="ORF">CKAN_01428900</name>
</gene>
<dbReference type="PANTHER" id="PTHR43670:SF114">
    <property type="entry name" value="OS05G0592000 PROTEIN"/>
    <property type="match status" value="1"/>
</dbReference>
<evidence type="ECO:0000256" key="6">
    <source>
        <dbReference type="SAM" id="MobiDB-lite"/>
    </source>
</evidence>
<evidence type="ECO:0000259" key="8">
    <source>
        <dbReference type="PROSITE" id="PS01031"/>
    </source>
</evidence>
<evidence type="ECO:0000256" key="2">
    <source>
        <dbReference type="ARBA" id="ARBA00022475"/>
    </source>
</evidence>
<feature type="region of interest" description="Disordered" evidence="6">
    <location>
        <begin position="108"/>
        <end position="199"/>
    </location>
</feature>
<reference evidence="9 10" key="1">
    <citation type="journal article" date="2019" name="Nat. Plants">
        <title>Stout camphor tree genome fills gaps in understanding of flowering plant genome evolution.</title>
        <authorList>
            <person name="Chaw S.M."/>
            <person name="Liu Y.C."/>
            <person name="Wu Y.W."/>
            <person name="Wang H.Y."/>
            <person name="Lin C.I."/>
            <person name="Wu C.S."/>
            <person name="Ke H.M."/>
            <person name="Chang L.Y."/>
            <person name="Hsu C.Y."/>
            <person name="Yang H.T."/>
            <person name="Sudianto E."/>
            <person name="Hsu M.H."/>
            <person name="Wu K.P."/>
            <person name="Wang L.N."/>
            <person name="Leebens-Mack J.H."/>
            <person name="Tsai I.J."/>
        </authorList>
    </citation>
    <scope>NUCLEOTIDE SEQUENCE [LARGE SCALE GENOMIC DNA]</scope>
    <source>
        <strain evidence="10">cv. Chaw 1501</strain>
        <tissue evidence="9">Young leaves</tissue>
    </source>
</reference>
<keyword evidence="7" id="KW-1133">Transmembrane helix</keyword>
<dbReference type="STRING" id="337451.A0A3S3MKM4"/>
<feature type="compositionally biased region" description="Polar residues" evidence="6">
    <location>
        <begin position="116"/>
        <end position="125"/>
    </location>
</feature>
<evidence type="ECO:0000256" key="3">
    <source>
        <dbReference type="ARBA" id="ARBA00022821"/>
    </source>
</evidence>
<comment type="caution">
    <text evidence="9">The sequence shown here is derived from an EMBL/GenBank/DDBJ whole genome shotgun (WGS) entry which is preliminary data.</text>
</comment>
<dbReference type="AlphaFoldDB" id="A0A3S3MKM4"/>